<evidence type="ECO:0000313" key="7">
    <source>
        <dbReference type="Proteomes" id="UP001347796"/>
    </source>
</evidence>
<protein>
    <recommendedName>
        <fullName evidence="5">SOCS box domain-containing protein</fullName>
    </recommendedName>
</protein>
<dbReference type="InterPro" id="IPR002110">
    <property type="entry name" value="Ankyrin_rpt"/>
</dbReference>
<evidence type="ECO:0000256" key="2">
    <source>
        <dbReference type="ARBA" id="ARBA00023043"/>
    </source>
</evidence>
<evidence type="ECO:0000256" key="4">
    <source>
        <dbReference type="SAM" id="MobiDB-lite"/>
    </source>
</evidence>
<comment type="caution">
    <text evidence="6">The sequence shown here is derived from an EMBL/GenBank/DDBJ whole genome shotgun (WGS) entry which is preliminary data.</text>
</comment>
<dbReference type="SMART" id="SM00248">
    <property type="entry name" value="ANK"/>
    <property type="match status" value="7"/>
</dbReference>
<organism evidence="6 7">
    <name type="scientific">Patella caerulea</name>
    <name type="common">Rayed Mediterranean limpet</name>
    <dbReference type="NCBI Taxonomy" id="87958"/>
    <lineage>
        <taxon>Eukaryota</taxon>
        <taxon>Metazoa</taxon>
        <taxon>Spiralia</taxon>
        <taxon>Lophotrochozoa</taxon>
        <taxon>Mollusca</taxon>
        <taxon>Gastropoda</taxon>
        <taxon>Patellogastropoda</taxon>
        <taxon>Patelloidea</taxon>
        <taxon>Patellidae</taxon>
        <taxon>Patella</taxon>
    </lineage>
</organism>
<keyword evidence="2 3" id="KW-0040">ANK repeat</keyword>
<dbReference type="InterPro" id="IPR051637">
    <property type="entry name" value="Ank_repeat_dom-contain_49"/>
</dbReference>
<feature type="compositionally biased region" description="Pro residues" evidence="4">
    <location>
        <begin position="1"/>
        <end position="11"/>
    </location>
</feature>
<dbReference type="EMBL" id="JAZGQO010000007">
    <property type="protein sequence ID" value="KAK6181750.1"/>
    <property type="molecule type" value="Genomic_DNA"/>
</dbReference>
<feature type="region of interest" description="Disordered" evidence="4">
    <location>
        <begin position="1"/>
        <end position="27"/>
    </location>
</feature>
<gene>
    <name evidence="6" type="ORF">SNE40_009540</name>
</gene>
<evidence type="ECO:0000256" key="3">
    <source>
        <dbReference type="PROSITE-ProRule" id="PRU00023"/>
    </source>
</evidence>
<feature type="repeat" description="ANK" evidence="3">
    <location>
        <begin position="206"/>
        <end position="238"/>
    </location>
</feature>
<dbReference type="PRINTS" id="PR01415">
    <property type="entry name" value="ANKYRIN"/>
</dbReference>
<evidence type="ECO:0000313" key="6">
    <source>
        <dbReference type="EMBL" id="KAK6181750.1"/>
    </source>
</evidence>
<dbReference type="PROSITE" id="PS50225">
    <property type="entry name" value="SOCS"/>
    <property type="match status" value="1"/>
</dbReference>
<dbReference type="PANTHER" id="PTHR24180:SF45">
    <property type="entry name" value="POLY [ADP-RIBOSE] POLYMERASE TANKYRASE"/>
    <property type="match status" value="1"/>
</dbReference>
<dbReference type="AlphaFoldDB" id="A0AAN8JST6"/>
<dbReference type="SUPFAM" id="SSF48403">
    <property type="entry name" value="Ankyrin repeat"/>
    <property type="match status" value="1"/>
</dbReference>
<evidence type="ECO:0000256" key="1">
    <source>
        <dbReference type="ARBA" id="ARBA00022737"/>
    </source>
</evidence>
<dbReference type="PROSITE" id="PS50088">
    <property type="entry name" value="ANK_REPEAT"/>
    <property type="match status" value="4"/>
</dbReference>
<dbReference type="InterPro" id="IPR036770">
    <property type="entry name" value="Ankyrin_rpt-contain_sf"/>
</dbReference>
<dbReference type="InterPro" id="IPR001496">
    <property type="entry name" value="SOCS_box"/>
</dbReference>
<name>A0AAN8JST6_PATCE</name>
<dbReference type="Pfam" id="PF13637">
    <property type="entry name" value="Ank_4"/>
    <property type="match status" value="1"/>
</dbReference>
<dbReference type="PROSITE" id="PS50297">
    <property type="entry name" value="ANK_REP_REGION"/>
    <property type="match status" value="3"/>
</dbReference>
<sequence length="407" mass="45535">METIPSAPPVPKISRLNPNKYDKQPSKKGRRFLKELQFKLVGAIESHNVLEVNRLIKSGVDLDCIILIHKTPLIHAIEKFPSDPTLAVTLMEAGANVEKPEVVARRRFPIHFAVMSGSLMLVNKLLDFKANIKSRDGSGMTPLHYACYYGFQNIANELLKRQPALCIHCGDDTQRCAIHRAIEGKHFHVAEMLFKHGALVNSVDKSGWSPLFQCIVFNEVSSVKYLLNRGADVNLQDVNGNTPLHIACNPLARDHIRVILTTSVDYYKRTRRIPTPELQTLFLSEQGGCLKTVQFLVNAGADVNKNNKIDVRPIHNTHSADIMVYLIACGSEIGINTLINLELSGETNLVKSVRNSNSFSGQMTLLHKSRSVIRNCLSHTRDVFSSVKKLPLPQKLIEYVNLVNYNS</sequence>
<dbReference type="Pfam" id="PF12796">
    <property type="entry name" value="Ank_2"/>
    <property type="match status" value="1"/>
</dbReference>
<reference evidence="6 7" key="1">
    <citation type="submission" date="2024-01" db="EMBL/GenBank/DDBJ databases">
        <title>The genome of the rayed Mediterranean limpet Patella caerulea (Linnaeus, 1758).</title>
        <authorList>
            <person name="Anh-Thu Weber A."/>
            <person name="Halstead-Nussloch G."/>
        </authorList>
    </citation>
    <scope>NUCLEOTIDE SEQUENCE [LARGE SCALE GENOMIC DNA]</scope>
    <source>
        <strain evidence="6">AATW-2023a</strain>
        <tissue evidence="6">Whole specimen</tissue>
    </source>
</reference>
<evidence type="ECO:0000259" key="5">
    <source>
        <dbReference type="PROSITE" id="PS50225"/>
    </source>
</evidence>
<feature type="domain" description="SOCS box" evidence="5">
    <location>
        <begin position="364"/>
        <end position="406"/>
    </location>
</feature>
<dbReference type="Gene3D" id="1.25.40.20">
    <property type="entry name" value="Ankyrin repeat-containing domain"/>
    <property type="match status" value="2"/>
</dbReference>
<feature type="repeat" description="ANK" evidence="3">
    <location>
        <begin position="138"/>
        <end position="161"/>
    </location>
</feature>
<keyword evidence="1" id="KW-0677">Repeat</keyword>
<feature type="repeat" description="ANK" evidence="3">
    <location>
        <begin position="105"/>
        <end position="137"/>
    </location>
</feature>
<accession>A0AAN8JST6</accession>
<dbReference type="Pfam" id="PF07525">
    <property type="entry name" value="SOCS_box"/>
    <property type="match status" value="1"/>
</dbReference>
<proteinExistence type="predicted"/>
<dbReference type="Proteomes" id="UP001347796">
    <property type="component" value="Unassembled WGS sequence"/>
</dbReference>
<keyword evidence="7" id="KW-1185">Reference proteome</keyword>
<dbReference type="PANTHER" id="PTHR24180">
    <property type="entry name" value="CYCLIN-DEPENDENT KINASE INHIBITOR 2C-RELATED"/>
    <property type="match status" value="1"/>
</dbReference>
<feature type="repeat" description="ANK" evidence="3">
    <location>
        <begin position="173"/>
        <end position="205"/>
    </location>
</feature>